<organism evidence="1 2">
    <name type="scientific">Gordonia polyisoprenivorans</name>
    <dbReference type="NCBI Taxonomy" id="84595"/>
    <lineage>
        <taxon>Bacteria</taxon>
        <taxon>Bacillati</taxon>
        <taxon>Actinomycetota</taxon>
        <taxon>Actinomycetes</taxon>
        <taxon>Mycobacteriales</taxon>
        <taxon>Gordoniaceae</taxon>
        <taxon>Gordonia</taxon>
    </lineage>
</organism>
<protein>
    <submittedName>
        <fullName evidence="1">Flavodoxin family protein</fullName>
    </submittedName>
</protein>
<accession>A0A846WNR6</accession>
<dbReference type="InterPro" id="IPR029039">
    <property type="entry name" value="Flavoprotein-like_sf"/>
</dbReference>
<dbReference type="SUPFAM" id="SSF52218">
    <property type="entry name" value="Flavoproteins"/>
    <property type="match status" value="1"/>
</dbReference>
<sequence>MTHADPDAVGRPQPRVLLLYYSYTGQTRSMLTAAGDVFAAHGYAVDEAAIEFTDDRYARRFTRFPMARVWPDMLSVLPAQVRKKTGSIRVPDFVTERRYDLVCIGSPTWWSAPAMPIRSFLTSPVARQVLAGSAFAVFVVCRDSWRGNLKEVRAQGRWQGGRYLGSFVTTYPGGQLRSMLSLTSYLGSGEYRKSYLGVPIPMTNIGPDDLIRVREFAEDICDQLTTAGSA</sequence>
<evidence type="ECO:0000313" key="1">
    <source>
        <dbReference type="EMBL" id="NKY02423.1"/>
    </source>
</evidence>
<dbReference type="AlphaFoldDB" id="A0A846WNR6"/>
<reference evidence="1 2" key="1">
    <citation type="submission" date="2020-04" db="EMBL/GenBank/DDBJ databases">
        <title>MicrobeNet Type strains.</title>
        <authorList>
            <person name="Nicholson A.C."/>
        </authorList>
    </citation>
    <scope>NUCLEOTIDE SEQUENCE [LARGE SCALE GENOMIC DNA]</scope>
    <source>
        <strain evidence="1 2">ATCC BAA-14</strain>
    </source>
</reference>
<comment type="caution">
    <text evidence="1">The sequence shown here is derived from an EMBL/GenBank/DDBJ whole genome shotgun (WGS) entry which is preliminary data.</text>
</comment>
<dbReference type="EMBL" id="JAAXPC010000006">
    <property type="protein sequence ID" value="NKY02423.1"/>
    <property type="molecule type" value="Genomic_DNA"/>
</dbReference>
<evidence type="ECO:0000313" key="2">
    <source>
        <dbReference type="Proteomes" id="UP000563898"/>
    </source>
</evidence>
<gene>
    <name evidence="1" type="ORF">HGA05_12615</name>
</gene>
<dbReference type="Gene3D" id="3.40.50.360">
    <property type="match status" value="1"/>
</dbReference>
<dbReference type="Proteomes" id="UP000563898">
    <property type="component" value="Unassembled WGS sequence"/>
</dbReference>
<dbReference type="RefSeq" id="WP_006372814.1">
    <property type="nucleotide sequence ID" value="NZ_JAAXPC010000006.1"/>
</dbReference>
<name>A0A846WNR6_9ACTN</name>
<proteinExistence type="predicted"/>